<proteinExistence type="predicted"/>
<protein>
    <submittedName>
        <fullName evidence="1">Uncharacterized protein</fullName>
    </submittedName>
</protein>
<reference evidence="1" key="1">
    <citation type="submission" date="2019-08" db="EMBL/GenBank/DDBJ databases">
        <authorList>
            <person name="Kucharzyk K."/>
            <person name="Murdoch R.W."/>
            <person name="Higgins S."/>
            <person name="Loffler F."/>
        </authorList>
    </citation>
    <scope>NUCLEOTIDE SEQUENCE</scope>
</reference>
<comment type="caution">
    <text evidence="1">The sequence shown here is derived from an EMBL/GenBank/DDBJ whole genome shotgun (WGS) entry which is preliminary data.</text>
</comment>
<sequence length="183" mass="20655">MKKFFRFLAVAVMACFFAAPAMGKAEAAKVVVLPLVNMETEENNANAVFMKEAVGFFKYPSYDLVGDEVLDPILAKENYKEVGKQGPNEAMLRRILKASGADIILMVRLNELEENSDNRGKEMLEKLVIKADVMAVNAFTNKVYSEKINKTDETEYALIVRDDWKHDQFAKVCRSIFKDVTKG</sequence>
<name>A0A645E270_9ZZZZ</name>
<accession>A0A645E270</accession>
<dbReference type="AlphaFoldDB" id="A0A645E270"/>
<organism evidence="1">
    <name type="scientific">bioreactor metagenome</name>
    <dbReference type="NCBI Taxonomy" id="1076179"/>
    <lineage>
        <taxon>unclassified sequences</taxon>
        <taxon>metagenomes</taxon>
        <taxon>ecological metagenomes</taxon>
    </lineage>
</organism>
<evidence type="ECO:0000313" key="1">
    <source>
        <dbReference type="EMBL" id="MPM95777.1"/>
    </source>
</evidence>
<dbReference type="Gene3D" id="3.40.50.10610">
    <property type="entry name" value="ABC-type transport auxiliary lipoprotein component"/>
    <property type="match status" value="1"/>
</dbReference>
<gene>
    <name evidence="1" type="ORF">SDC9_142932</name>
</gene>
<dbReference type="EMBL" id="VSSQ01042228">
    <property type="protein sequence ID" value="MPM95777.1"/>
    <property type="molecule type" value="Genomic_DNA"/>
</dbReference>